<gene>
    <name evidence="1" type="ORF">GCM10022226_35910</name>
</gene>
<name>A0ABP7I889_9ACTN</name>
<proteinExistence type="predicted"/>
<comment type="caution">
    <text evidence="1">The sequence shown here is derived from an EMBL/GenBank/DDBJ whole genome shotgun (WGS) entry which is preliminary data.</text>
</comment>
<protein>
    <submittedName>
        <fullName evidence="1">Uncharacterized protein</fullName>
    </submittedName>
</protein>
<sequence length="67" mass="7454">MTLQLGLDAADERVRRICLFRGFDDLGKIRSGLLAHGVPPWSRPAMLTEAHYAVRIIGPRDADHGKD</sequence>
<evidence type="ECO:0000313" key="1">
    <source>
        <dbReference type="EMBL" id="GAA3812086.1"/>
    </source>
</evidence>
<reference evidence="2" key="1">
    <citation type="journal article" date="2019" name="Int. J. Syst. Evol. Microbiol.">
        <title>The Global Catalogue of Microorganisms (GCM) 10K type strain sequencing project: providing services to taxonomists for standard genome sequencing and annotation.</title>
        <authorList>
            <consortium name="The Broad Institute Genomics Platform"/>
            <consortium name="The Broad Institute Genome Sequencing Center for Infectious Disease"/>
            <person name="Wu L."/>
            <person name="Ma J."/>
        </authorList>
    </citation>
    <scope>NUCLEOTIDE SEQUENCE [LARGE SCALE GENOMIC DNA]</scope>
    <source>
        <strain evidence="2">JCM 16908</strain>
    </source>
</reference>
<organism evidence="1 2">
    <name type="scientific">Sphaerisporangium flaviroseum</name>
    <dbReference type="NCBI Taxonomy" id="509199"/>
    <lineage>
        <taxon>Bacteria</taxon>
        <taxon>Bacillati</taxon>
        <taxon>Actinomycetota</taxon>
        <taxon>Actinomycetes</taxon>
        <taxon>Streptosporangiales</taxon>
        <taxon>Streptosporangiaceae</taxon>
        <taxon>Sphaerisporangium</taxon>
    </lineage>
</organism>
<accession>A0ABP7I889</accession>
<dbReference type="Proteomes" id="UP001500888">
    <property type="component" value="Unassembled WGS sequence"/>
</dbReference>
<evidence type="ECO:0000313" key="2">
    <source>
        <dbReference type="Proteomes" id="UP001500888"/>
    </source>
</evidence>
<dbReference type="EMBL" id="BAAAZR010000008">
    <property type="protein sequence ID" value="GAA3812086.1"/>
    <property type="molecule type" value="Genomic_DNA"/>
</dbReference>
<keyword evidence="2" id="KW-1185">Reference proteome</keyword>